<feature type="domain" description="Cyclin-like" evidence="7">
    <location>
        <begin position="246"/>
        <end position="341"/>
    </location>
</feature>
<dbReference type="Pfam" id="PF00134">
    <property type="entry name" value="Cyclin_N"/>
    <property type="match status" value="1"/>
</dbReference>
<dbReference type="Pfam" id="PF02984">
    <property type="entry name" value="Cyclin_C"/>
    <property type="match status" value="1"/>
</dbReference>
<feature type="domain" description="Cyclin C-terminal" evidence="8">
    <location>
        <begin position="350"/>
        <end position="479"/>
    </location>
</feature>
<name>A0A8S2IJ44_9BILA</name>
<dbReference type="InterPro" id="IPR036915">
    <property type="entry name" value="Cyclin-like_sf"/>
</dbReference>
<keyword evidence="1" id="KW-0132">Cell division</keyword>
<dbReference type="FunFam" id="1.10.472.10:FF:000001">
    <property type="entry name" value="G2/mitotic-specific cyclin"/>
    <property type="match status" value="1"/>
</dbReference>
<keyword evidence="2" id="KW-0498">Mitosis</keyword>
<evidence type="ECO:0000313" key="10">
    <source>
        <dbReference type="EMBL" id="CAF3738314.1"/>
    </source>
</evidence>
<dbReference type="InterPro" id="IPR004367">
    <property type="entry name" value="Cyclin_C-dom"/>
</dbReference>
<evidence type="ECO:0000259" key="7">
    <source>
        <dbReference type="SMART" id="SM00385"/>
    </source>
</evidence>
<dbReference type="InterPro" id="IPR006671">
    <property type="entry name" value="Cyclin_N"/>
</dbReference>
<feature type="compositionally biased region" description="Polar residues" evidence="6">
    <location>
        <begin position="52"/>
        <end position="65"/>
    </location>
</feature>
<evidence type="ECO:0000256" key="4">
    <source>
        <dbReference type="ARBA" id="ARBA00023306"/>
    </source>
</evidence>
<keyword evidence="4" id="KW-0131">Cell cycle</keyword>
<evidence type="ECO:0000313" key="11">
    <source>
        <dbReference type="Proteomes" id="UP000682733"/>
    </source>
</evidence>
<reference evidence="10" key="1">
    <citation type="submission" date="2021-02" db="EMBL/GenBank/DDBJ databases">
        <authorList>
            <person name="Nowell W R."/>
        </authorList>
    </citation>
    <scope>NUCLEOTIDE SEQUENCE</scope>
</reference>
<dbReference type="EMBL" id="CAJOBA010005269">
    <property type="protein sequence ID" value="CAF3738314.1"/>
    <property type="molecule type" value="Genomic_DNA"/>
</dbReference>
<organism evidence="10 11">
    <name type="scientific">Didymodactylos carnosus</name>
    <dbReference type="NCBI Taxonomy" id="1234261"/>
    <lineage>
        <taxon>Eukaryota</taxon>
        <taxon>Metazoa</taxon>
        <taxon>Spiralia</taxon>
        <taxon>Gnathifera</taxon>
        <taxon>Rotifera</taxon>
        <taxon>Eurotatoria</taxon>
        <taxon>Bdelloidea</taxon>
        <taxon>Philodinida</taxon>
        <taxon>Philodinidae</taxon>
        <taxon>Didymodactylos</taxon>
    </lineage>
</organism>
<accession>A0A8S2IJ44</accession>
<dbReference type="Proteomes" id="UP000677228">
    <property type="component" value="Unassembled WGS sequence"/>
</dbReference>
<dbReference type="GO" id="GO:0051301">
    <property type="term" value="P:cell division"/>
    <property type="evidence" value="ECO:0007669"/>
    <property type="project" value="UniProtKB-KW"/>
</dbReference>
<evidence type="ECO:0000256" key="6">
    <source>
        <dbReference type="SAM" id="MobiDB-lite"/>
    </source>
</evidence>
<comment type="caution">
    <text evidence="10">The sequence shown here is derived from an EMBL/GenBank/DDBJ whole genome shotgun (WGS) entry which is preliminary data.</text>
</comment>
<protein>
    <recommendedName>
        <fullName evidence="12">Cyclin N-terminal domain-containing protein</fullName>
    </recommendedName>
</protein>
<gene>
    <name evidence="9" type="ORF">OVA965_LOCUS12875</name>
    <name evidence="10" type="ORF">TMI583_LOCUS12881</name>
</gene>
<feature type="domain" description="Cyclin-like" evidence="7">
    <location>
        <begin position="354"/>
        <end position="443"/>
    </location>
</feature>
<dbReference type="InterPro" id="IPR039361">
    <property type="entry name" value="Cyclin"/>
</dbReference>
<feature type="region of interest" description="Disordered" evidence="6">
    <location>
        <begin position="43"/>
        <end position="65"/>
    </location>
</feature>
<comment type="similarity">
    <text evidence="5">Belongs to the cyclin family.</text>
</comment>
<dbReference type="InterPro" id="IPR046965">
    <property type="entry name" value="Cyclin_A/B-like"/>
</dbReference>
<evidence type="ECO:0000259" key="8">
    <source>
        <dbReference type="SMART" id="SM01332"/>
    </source>
</evidence>
<evidence type="ECO:0008006" key="12">
    <source>
        <dbReference type="Google" id="ProtNLM"/>
    </source>
</evidence>
<dbReference type="Gene3D" id="1.10.472.10">
    <property type="entry name" value="Cyclin-like"/>
    <property type="match status" value="2"/>
</dbReference>
<evidence type="ECO:0000256" key="3">
    <source>
        <dbReference type="ARBA" id="ARBA00023127"/>
    </source>
</evidence>
<proteinExistence type="inferred from homology"/>
<evidence type="ECO:0000256" key="1">
    <source>
        <dbReference type="ARBA" id="ARBA00022618"/>
    </source>
</evidence>
<evidence type="ECO:0000256" key="5">
    <source>
        <dbReference type="RuleBase" id="RU000383"/>
    </source>
</evidence>
<sequence>MRPTSNRQTKTSLLRQSKIRSSLRSAPFVYQKSLKQITNMYSSKQEGENDPVSMSNVEEQQQKKTGNGVMKNVVFKRRSVKKLAAILSGSSLDNSTKESDTLKQVIVSSLTETVQKLEIAVDDQENKPSGQQKVLKPQRVIPPPKPRAVIVREPSAAIAVVIKQLEIVTIEPSFARDNDFDIDELDEDEYRVNGEIYVMNYVRDIMNLLYALESYYPIDNSYLQVTSTIAAKAWKVTLKHRTTLVEWLIQLFYCRFHLAQDSLHVCIQLLDRFLQHCSSLPAAQKSNVLTQKNLQLIGIATLLLATKIEETHHPSVEDLVFLTNNAYKADQLKRMEKKILQDLQFELNRPTSLQFLRRYSFVSSASDEQHSIGKYLIDLTLLDYHCINLKPSLIAASATYIALYLLTYKPDESFDYYWPEELRMMTPYKTYEHLSNGIKILATLLLKISTSKPILSEYNLLFKKYEPEHLSGASTFCVKQQKLVQKLASGYCL</sequence>
<keyword evidence="3 5" id="KW-0195">Cyclin</keyword>
<dbReference type="SMART" id="SM00385">
    <property type="entry name" value="CYCLIN"/>
    <property type="match status" value="2"/>
</dbReference>
<dbReference type="PANTHER" id="PTHR10177">
    <property type="entry name" value="CYCLINS"/>
    <property type="match status" value="1"/>
</dbReference>
<dbReference type="SMART" id="SM01332">
    <property type="entry name" value="Cyclin_C"/>
    <property type="match status" value="1"/>
</dbReference>
<dbReference type="SUPFAM" id="SSF47954">
    <property type="entry name" value="Cyclin-like"/>
    <property type="match status" value="2"/>
</dbReference>
<dbReference type="EMBL" id="CAJNOK010005263">
    <property type="protein sequence ID" value="CAF0966474.1"/>
    <property type="molecule type" value="Genomic_DNA"/>
</dbReference>
<evidence type="ECO:0000256" key="2">
    <source>
        <dbReference type="ARBA" id="ARBA00022776"/>
    </source>
</evidence>
<evidence type="ECO:0000313" key="9">
    <source>
        <dbReference type="EMBL" id="CAF0966474.1"/>
    </source>
</evidence>
<dbReference type="GO" id="GO:0016538">
    <property type="term" value="F:cyclin-dependent protein serine/threonine kinase regulator activity"/>
    <property type="evidence" value="ECO:0007669"/>
    <property type="project" value="InterPro"/>
</dbReference>
<dbReference type="InterPro" id="IPR013763">
    <property type="entry name" value="Cyclin-like_dom"/>
</dbReference>
<dbReference type="Proteomes" id="UP000682733">
    <property type="component" value="Unassembled WGS sequence"/>
</dbReference>
<dbReference type="GO" id="GO:0044772">
    <property type="term" value="P:mitotic cell cycle phase transition"/>
    <property type="evidence" value="ECO:0007669"/>
    <property type="project" value="InterPro"/>
</dbReference>
<dbReference type="PIRSF" id="PIRSF001771">
    <property type="entry name" value="Cyclin_A_B_D_E"/>
    <property type="match status" value="1"/>
</dbReference>
<dbReference type="AlphaFoldDB" id="A0A8S2IJ44"/>